<dbReference type="FunFam" id="3.40.50.720:FF:000418">
    <property type="entry name" value="UDP-glucose 4-epimerase 5"/>
    <property type="match status" value="1"/>
</dbReference>
<dbReference type="GO" id="GO:0006012">
    <property type="term" value="P:galactose metabolic process"/>
    <property type="evidence" value="ECO:0007669"/>
    <property type="project" value="InterPro"/>
</dbReference>
<dbReference type="SUPFAM" id="SSF51735">
    <property type="entry name" value="NAD(P)-binding Rossmann-fold domains"/>
    <property type="match status" value="1"/>
</dbReference>
<evidence type="ECO:0000256" key="2">
    <source>
        <dbReference type="ARBA" id="ARBA00023027"/>
    </source>
</evidence>
<dbReference type="HOGENOM" id="CLU_007383_1_10_1"/>
<dbReference type="STRING" id="1229662.W3WTU1"/>
<feature type="region of interest" description="Disordered" evidence="4">
    <location>
        <begin position="1"/>
        <end position="22"/>
    </location>
</feature>
<dbReference type="OrthoDB" id="9402762at2759"/>
<organism evidence="6 7">
    <name type="scientific">Pestalotiopsis fici (strain W106-1 / CGMCC3.15140)</name>
    <dbReference type="NCBI Taxonomy" id="1229662"/>
    <lineage>
        <taxon>Eukaryota</taxon>
        <taxon>Fungi</taxon>
        <taxon>Dikarya</taxon>
        <taxon>Ascomycota</taxon>
        <taxon>Pezizomycotina</taxon>
        <taxon>Sordariomycetes</taxon>
        <taxon>Xylariomycetidae</taxon>
        <taxon>Amphisphaeriales</taxon>
        <taxon>Sporocadaceae</taxon>
        <taxon>Pestalotiopsis</taxon>
    </lineage>
</organism>
<dbReference type="GO" id="GO:0003978">
    <property type="term" value="F:UDP-glucose 4-epimerase activity"/>
    <property type="evidence" value="ECO:0007669"/>
    <property type="project" value="InterPro"/>
</dbReference>
<dbReference type="InterPro" id="IPR001509">
    <property type="entry name" value="Epimerase_deHydtase"/>
</dbReference>
<dbReference type="NCBIfam" id="TIGR01179">
    <property type="entry name" value="galE"/>
    <property type="match status" value="1"/>
</dbReference>
<name>W3WTU1_PESFW</name>
<dbReference type="InterPro" id="IPR005886">
    <property type="entry name" value="UDP_G4E"/>
</dbReference>
<evidence type="ECO:0000259" key="5">
    <source>
        <dbReference type="Pfam" id="PF01370"/>
    </source>
</evidence>
<evidence type="ECO:0000256" key="4">
    <source>
        <dbReference type="SAM" id="MobiDB-lite"/>
    </source>
</evidence>
<dbReference type="RefSeq" id="XP_007837929.1">
    <property type="nucleotide sequence ID" value="XM_007839738.1"/>
</dbReference>
<proteinExistence type="predicted"/>
<protein>
    <recommendedName>
        <fullName evidence="5">NAD-dependent epimerase/dehydratase domain-containing protein</fullName>
    </recommendedName>
</protein>
<dbReference type="AlphaFoldDB" id="W3WTU1"/>
<accession>W3WTU1</accession>
<dbReference type="GO" id="GO:0005829">
    <property type="term" value="C:cytosol"/>
    <property type="evidence" value="ECO:0007669"/>
    <property type="project" value="TreeGrafter"/>
</dbReference>
<sequence length="430" mass="47252">MSSIPSSSESSPKLRSHSPVHFPSTPATEVELDHFHGGFDDVVFRARANQYVLVTGGLGFIGSHTSVEILKEGYNVIIIDDLSNSRQDALQGINTIAQRHFKHLPNRKCPKVELHSINYRDDAAMRDILDAHSYKSPSGVIQRSNIVGVIHFAAYKAVEESIRFPLKYYRNNINGLVDFTTLLEEYSIKTFIFSSSAAIYGSLAEAGVPLREENCVQQCEQGREEPGYENLPQAGCIDITNPYGRSKFFGEAVLSDLVRSDPSWNIVVLRYFNPVGCDASGLLAEDPRGPPSNLLPVVTQVMTGKRDVIKIFGGDWNTADGTAIRDFIHVSDLARGHTAALSACRHGAILDGYRTYNLGAGQGNTVLEVVHAMEAASGRSIPYEIVDRRAGDVEYSVAAVSRAYKELGWETKETLDTACRDICNRLNIGP</sequence>
<dbReference type="Pfam" id="PF01370">
    <property type="entry name" value="Epimerase"/>
    <property type="match status" value="1"/>
</dbReference>
<reference evidence="7" key="1">
    <citation type="journal article" date="2015" name="BMC Genomics">
        <title>Genomic and transcriptomic analysis of the endophytic fungus Pestalotiopsis fici reveals its lifestyle and high potential for synthesis of natural products.</title>
        <authorList>
            <person name="Wang X."/>
            <person name="Zhang X."/>
            <person name="Liu L."/>
            <person name="Xiang M."/>
            <person name="Wang W."/>
            <person name="Sun X."/>
            <person name="Che Y."/>
            <person name="Guo L."/>
            <person name="Liu G."/>
            <person name="Guo L."/>
            <person name="Wang C."/>
            <person name="Yin W.B."/>
            <person name="Stadler M."/>
            <person name="Zhang X."/>
            <person name="Liu X."/>
        </authorList>
    </citation>
    <scope>NUCLEOTIDE SEQUENCE [LARGE SCALE GENOMIC DNA]</scope>
    <source>
        <strain evidence="7">W106-1 / CGMCC3.15140</strain>
    </source>
</reference>
<dbReference type="GeneID" id="19276170"/>
<keyword evidence="7" id="KW-1185">Reference proteome</keyword>
<dbReference type="KEGG" id="pfy:PFICI_11157"/>
<dbReference type="Gene3D" id="3.90.25.10">
    <property type="entry name" value="UDP-galactose 4-epimerase, domain 1"/>
    <property type="match status" value="1"/>
</dbReference>
<gene>
    <name evidence="6" type="ORF">PFICI_11157</name>
</gene>
<dbReference type="InParanoid" id="W3WTU1"/>
<dbReference type="OMA" id="CAPVNPY"/>
<evidence type="ECO:0000313" key="7">
    <source>
        <dbReference type="Proteomes" id="UP000030651"/>
    </source>
</evidence>
<feature type="domain" description="NAD-dependent epimerase/dehydratase" evidence="5">
    <location>
        <begin position="52"/>
        <end position="359"/>
    </location>
</feature>
<dbReference type="PANTHER" id="PTHR43725:SF3">
    <property type="entry name" value="UDP-GLUCOSE 4-EPIMERASE (EUROFUNG)"/>
    <property type="match status" value="1"/>
</dbReference>
<dbReference type="EMBL" id="KI912116">
    <property type="protein sequence ID" value="ETS77283.1"/>
    <property type="molecule type" value="Genomic_DNA"/>
</dbReference>
<keyword evidence="3" id="KW-0413">Isomerase</keyword>
<dbReference type="eggNOG" id="KOG1371">
    <property type="taxonomic scope" value="Eukaryota"/>
</dbReference>
<evidence type="ECO:0000256" key="1">
    <source>
        <dbReference type="ARBA" id="ARBA00001911"/>
    </source>
</evidence>
<dbReference type="Proteomes" id="UP000030651">
    <property type="component" value="Unassembled WGS sequence"/>
</dbReference>
<keyword evidence="2" id="KW-0520">NAD</keyword>
<evidence type="ECO:0000256" key="3">
    <source>
        <dbReference type="ARBA" id="ARBA00023235"/>
    </source>
</evidence>
<evidence type="ECO:0000313" key="6">
    <source>
        <dbReference type="EMBL" id="ETS77283.1"/>
    </source>
</evidence>
<dbReference type="PANTHER" id="PTHR43725">
    <property type="entry name" value="UDP-GLUCOSE 4-EPIMERASE"/>
    <property type="match status" value="1"/>
</dbReference>
<dbReference type="InterPro" id="IPR036291">
    <property type="entry name" value="NAD(P)-bd_dom_sf"/>
</dbReference>
<comment type="cofactor">
    <cofactor evidence="1">
        <name>NAD(+)</name>
        <dbReference type="ChEBI" id="CHEBI:57540"/>
    </cofactor>
</comment>
<dbReference type="Gene3D" id="3.40.50.720">
    <property type="entry name" value="NAD(P)-binding Rossmann-like Domain"/>
    <property type="match status" value="1"/>
</dbReference>
<dbReference type="PRINTS" id="PR01713">
    <property type="entry name" value="NUCEPIMERASE"/>
</dbReference>
<feature type="compositionally biased region" description="Low complexity" evidence="4">
    <location>
        <begin position="1"/>
        <end position="19"/>
    </location>
</feature>